<dbReference type="EMBL" id="RRCT01000001">
    <property type="protein sequence ID" value="RQW76269.1"/>
    <property type="molecule type" value="Genomic_DNA"/>
</dbReference>
<keyword evidence="1" id="KW-1133">Transmembrane helix</keyword>
<protein>
    <submittedName>
        <fullName evidence="2">SpoIIIAH-like family protein</fullName>
    </submittedName>
</protein>
<dbReference type="AlphaFoldDB" id="A0A3N9UJT3"/>
<keyword evidence="1" id="KW-0812">Transmembrane</keyword>
<dbReference type="Pfam" id="PF12685">
    <property type="entry name" value="SpoIIIAH"/>
    <property type="match status" value="1"/>
</dbReference>
<keyword evidence="1" id="KW-0472">Membrane</keyword>
<dbReference type="RefSeq" id="WP_124761938.1">
    <property type="nucleotide sequence ID" value="NZ_JAFBDY010000001.1"/>
</dbReference>
<dbReference type="Gene3D" id="1.10.287.4300">
    <property type="entry name" value="Stage III sporulation protein AH-like"/>
    <property type="match status" value="1"/>
</dbReference>
<reference evidence="2 3" key="1">
    <citation type="journal article" date="2013" name="J. Microbiol.">
        <title>Lysinibacillus chungkukjangi sp. nov., isolated from Chungkukjang, Korean fermented soybean food.</title>
        <authorList>
            <person name="Kim S.J."/>
            <person name="Jang Y.H."/>
            <person name="Hamada M."/>
            <person name="Ahn J.H."/>
            <person name="Weon H.Y."/>
            <person name="Suzuki K."/>
            <person name="Whang K.S."/>
            <person name="Kwon S.W."/>
        </authorList>
    </citation>
    <scope>NUCLEOTIDE SEQUENCE [LARGE SCALE GENOMIC DNA]</scope>
    <source>
        <strain evidence="2 3">MCCC 1A12701</strain>
    </source>
</reference>
<feature type="transmembrane region" description="Helical" evidence="1">
    <location>
        <begin position="7"/>
        <end position="26"/>
    </location>
</feature>
<sequence>MKVKRRTVWLLTLLSLAAVISVYYVFEPNRDVDLLTVFTDGTLEETSLSGVEEEVASTTPTYSESHLFEEMRMEVSNERSQLREQLTQKIASEDYTAEEKNEAFNEMNQLIQLESSEAMLEMLIESLGYSDALVRVEDDKALVSVLTDEISKQQANEIIYIVKSEIEDVSEVTVKPESNHY</sequence>
<evidence type="ECO:0000313" key="3">
    <source>
        <dbReference type="Proteomes" id="UP000274033"/>
    </source>
</evidence>
<dbReference type="InterPro" id="IPR038503">
    <property type="entry name" value="SpoIIIAH_sf"/>
</dbReference>
<keyword evidence="3" id="KW-1185">Reference proteome</keyword>
<evidence type="ECO:0000256" key="1">
    <source>
        <dbReference type="SAM" id="Phobius"/>
    </source>
</evidence>
<organism evidence="2 3">
    <name type="scientific">Lysinibacillus composti</name>
    <dbReference type="NCBI Taxonomy" id="720633"/>
    <lineage>
        <taxon>Bacteria</taxon>
        <taxon>Bacillati</taxon>
        <taxon>Bacillota</taxon>
        <taxon>Bacilli</taxon>
        <taxon>Bacillales</taxon>
        <taxon>Bacillaceae</taxon>
        <taxon>Lysinibacillus</taxon>
    </lineage>
</organism>
<proteinExistence type="predicted"/>
<dbReference type="Proteomes" id="UP000274033">
    <property type="component" value="Unassembled WGS sequence"/>
</dbReference>
<accession>A0A3N9UJT3</accession>
<comment type="caution">
    <text evidence="2">The sequence shown here is derived from an EMBL/GenBank/DDBJ whole genome shotgun (WGS) entry which is preliminary data.</text>
</comment>
<name>A0A3N9UJT3_9BACI</name>
<evidence type="ECO:0000313" key="2">
    <source>
        <dbReference type="EMBL" id="RQW76269.1"/>
    </source>
</evidence>
<gene>
    <name evidence="2" type="ORF">EBB45_01600</name>
</gene>
<dbReference type="InterPro" id="IPR024232">
    <property type="entry name" value="SpoIIIAH"/>
</dbReference>
<dbReference type="OrthoDB" id="2939102at2"/>